<keyword evidence="3" id="KW-0479">Metal-binding</keyword>
<evidence type="ECO:0000256" key="6">
    <source>
        <dbReference type="PROSITE-ProRule" id="PRU01379"/>
    </source>
</evidence>
<dbReference type="Gene3D" id="3.40.630.10">
    <property type="entry name" value="Zn peptidases"/>
    <property type="match status" value="1"/>
</dbReference>
<protein>
    <recommendedName>
        <fullName evidence="7">Peptidase M14 domain-containing protein</fullName>
    </recommendedName>
</protein>
<dbReference type="CDD" id="cd06231">
    <property type="entry name" value="M14_REP34-like"/>
    <property type="match status" value="1"/>
</dbReference>
<keyword evidence="5" id="KW-0862">Zinc</keyword>
<dbReference type="GO" id="GO:0008270">
    <property type="term" value="F:zinc ion binding"/>
    <property type="evidence" value="ECO:0007669"/>
    <property type="project" value="InterPro"/>
</dbReference>
<dbReference type="GO" id="GO:0016788">
    <property type="term" value="F:hydrolase activity, acting on ester bonds"/>
    <property type="evidence" value="ECO:0007669"/>
    <property type="project" value="InterPro"/>
</dbReference>
<evidence type="ECO:0000313" key="8">
    <source>
        <dbReference type="EMBL" id="CAD9873404.1"/>
    </source>
</evidence>
<dbReference type="AlphaFoldDB" id="A0A7S2Y103"/>
<comment type="similarity">
    <text evidence="2 6">Belongs to the peptidase M14 family.</text>
</comment>
<dbReference type="EMBL" id="HBHR01021993">
    <property type="protein sequence ID" value="CAD9873404.1"/>
    <property type="molecule type" value="Transcribed_RNA"/>
</dbReference>
<evidence type="ECO:0000256" key="4">
    <source>
        <dbReference type="ARBA" id="ARBA00022801"/>
    </source>
</evidence>
<dbReference type="Pfam" id="PF24827">
    <property type="entry name" value="AstE_AspA_cat"/>
    <property type="match status" value="1"/>
</dbReference>
<gene>
    <name evidence="8" type="ORF">FJAP1339_LOCUS11236</name>
</gene>
<dbReference type="InterPro" id="IPR000834">
    <property type="entry name" value="Peptidase_M14"/>
</dbReference>
<dbReference type="SUPFAM" id="SSF53187">
    <property type="entry name" value="Zn-dependent exopeptidases"/>
    <property type="match status" value="1"/>
</dbReference>
<evidence type="ECO:0000256" key="5">
    <source>
        <dbReference type="ARBA" id="ARBA00022833"/>
    </source>
</evidence>
<dbReference type="PROSITE" id="PS52035">
    <property type="entry name" value="PEPTIDASE_M14"/>
    <property type="match status" value="1"/>
</dbReference>
<evidence type="ECO:0000256" key="2">
    <source>
        <dbReference type="ARBA" id="ARBA00005988"/>
    </source>
</evidence>
<organism evidence="8">
    <name type="scientific">Fibrocapsa japonica</name>
    <dbReference type="NCBI Taxonomy" id="94617"/>
    <lineage>
        <taxon>Eukaryota</taxon>
        <taxon>Sar</taxon>
        <taxon>Stramenopiles</taxon>
        <taxon>Ochrophyta</taxon>
        <taxon>Raphidophyceae</taxon>
        <taxon>Chattonellales</taxon>
        <taxon>Chattonellaceae</taxon>
        <taxon>Fibrocapsa</taxon>
    </lineage>
</organism>
<keyword evidence="4" id="KW-0378">Hydrolase</keyword>
<dbReference type="InterPro" id="IPR055438">
    <property type="entry name" value="AstE_AspA_cat"/>
</dbReference>
<dbReference type="GO" id="GO:0006508">
    <property type="term" value="P:proteolysis"/>
    <property type="evidence" value="ECO:0007669"/>
    <property type="project" value="InterPro"/>
</dbReference>
<evidence type="ECO:0000259" key="7">
    <source>
        <dbReference type="PROSITE" id="PS52035"/>
    </source>
</evidence>
<comment type="cofactor">
    <cofactor evidence="1">
        <name>Zn(2+)</name>
        <dbReference type="ChEBI" id="CHEBI:29105"/>
    </cofactor>
</comment>
<reference evidence="8" key="1">
    <citation type="submission" date="2021-01" db="EMBL/GenBank/DDBJ databases">
        <authorList>
            <person name="Corre E."/>
            <person name="Pelletier E."/>
            <person name="Niang G."/>
            <person name="Scheremetjew M."/>
            <person name="Finn R."/>
            <person name="Kale V."/>
            <person name="Holt S."/>
            <person name="Cochrane G."/>
            <person name="Meng A."/>
            <person name="Brown T."/>
            <person name="Cohen L."/>
        </authorList>
    </citation>
    <scope>NUCLEOTIDE SEQUENCE</scope>
    <source>
        <strain evidence="8">CCMP1661</strain>
    </source>
</reference>
<evidence type="ECO:0000256" key="3">
    <source>
        <dbReference type="ARBA" id="ARBA00022723"/>
    </source>
</evidence>
<accession>A0A7S2Y103</accession>
<name>A0A7S2Y103_9STRA</name>
<proteinExistence type="inferred from homology"/>
<comment type="caution">
    <text evidence="6">Lacks conserved residue(s) required for the propagation of feature annotation.</text>
</comment>
<dbReference type="GO" id="GO:0004181">
    <property type="term" value="F:metallocarboxypeptidase activity"/>
    <property type="evidence" value="ECO:0007669"/>
    <property type="project" value="InterPro"/>
</dbReference>
<evidence type="ECO:0000256" key="1">
    <source>
        <dbReference type="ARBA" id="ARBA00001947"/>
    </source>
</evidence>
<feature type="domain" description="Peptidase M14" evidence="7">
    <location>
        <begin position="35"/>
        <end position="312"/>
    </location>
</feature>
<sequence length="312" mass="34515">MANNSEKIPHFYRVGRPGESWTTGDKAQWRAVIEPLRSYKDEVLNVVEMLKGKFDVEQYGALSNDPERYPLFALKSKNWNSEKASVLITGGVHGYETSGVQGALLFLQTKAEKYGEYFNILCLPCVSPWGYERVQRWNANAVDPNRSFYPDSTCEEAAFVINLLNSLGENHMFKMHLDLHETTDTDESEFRPAKASRDGLAFEPGIIPDGYYLIGDNGEIQAEWHTAIIAAVKQVTHIAPADENGCLVGEPISQEGVITYPSGELNLCRGVTGAPFAATTEVYPDSTNVTDEECNRAQVAAVVGALDFVLTH</sequence>